<comment type="caution">
    <text evidence="1">The sequence shown here is derived from an EMBL/GenBank/DDBJ whole genome shotgun (WGS) entry which is preliminary data.</text>
</comment>
<accession>A0ABX0RUE1</accession>
<name>A0ABX0RUE1_9GAMM</name>
<sequence>MILDDEDVFTIAAYIYADNPQIKHITIELHKLEEMHMRSAASHVHLALLFASGKLFSGKRAAS</sequence>
<keyword evidence="2" id="KW-1185">Reference proteome</keyword>
<gene>
    <name evidence="1" type="ORF">F3J37_17980</name>
</gene>
<proteinExistence type="predicted"/>
<evidence type="ECO:0000313" key="1">
    <source>
        <dbReference type="EMBL" id="NIG20567.1"/>
    </source>
</evidence>
<dbReference type="EMBL" id="VWXC01000013">
    <property type="protein sequence ID" value="NIG20567.1"/>
    <property type="molecule type" value="Genomic_DNA"/>
</dbReference>
<dbReference type="Proteomes" id="UP001515780">
    <property type="component" value="Unassembled WGS sequence"/>
</dbReference>
<reference evidence="1 2" key="1">
    <citation type="journal article" date="2019" name="bioRxiv">
        <title>Bacteria contribute to plant secondary compound degradation in a generalist herbivore system.</title>
        <authorList>
            <person name="Francoeur C.B."/>
            <person name="Khadempour L."/>
            <person name="Moreira-Soto R.D."/>
            <person name="Gotting K."/>
            <person name="Book A.J."/>
            <person name="Pinto-Tomas A.A."/>
            <person name="Keefover-Ring K."/>
            <person name="Currie C.R."/>
        </authorList>
    </citation>
    <scope>NUCLEOTIDE SEQUENCE [LARGE SCALE GENOMIC DNA]</scope>
    <source>
        <strain evidence="1">Al-1710</strain>
    </source>
</reference>
<organism evidence="1 2">
    <name type="scientific">Candidatus Pantoea communis</name>
    <dbReference type="NCBI Taxonomy" id="2608354"/>
    <lineage>
        <taxon>Bacteria</taxon>
        <taxon>Pseudomonadati</taxon>
        <taxon>Pseudomonadota</taxon>
        <taxon>Gammaproteobacteria</taxon>
        <taxon>Enterobacterales</taxon>
        <taxon>Erwiniaceae</taxon>
        <taxon>Pantoea</taxon>
    </lineage>
</organism>
<protein>
    <submittedName>
        <fullName evidence="1">Uncharacterized protein</fullName>
    </submittedName>
</protein>
<dbReference type="RefSeq" id="WP_166934894.1">
    <property type="nucleotide sequence ID" value="NZ_VWXC01000013.1"/>
</dbReference>
<evidence type="ECO:0000313" key="2">
    <source>
        <dbReference type="Proteomes" id="UP001515780"/>
    </source>
</evidence>